<evidence type="ECO:0000256" key="1">
    <source>
        <dbReference type="ARBA" id="ARBA00007664"/>
    </source>
</evidence>
<dbReference type="PANTHER" id="PTHR24276:SF98">
    <property type="entry name" value="FI18310P1-RELATED"/>
    <property type="match status" value="1"/>
</dbReference>
<dbReference type="Pfam" id="PF00089">
    <property type="entry name" value="Trypsin"/>
    <property type="match status" value="1"/>
</dbReference>
<dbReference type="AlphaFoldDB" id="A0AAJ6YCM4"/>
<gene>
    <name evidence="8" type="primary">LOC105360375</name>
</gene>
<evidence type="ECO:0000313" key="7">
    <source>
        <dbReference type="Proteomes" id="UP000695007"/>
    </source>
</evidence>
<dbReference type="GO" id="GO:0004252">
    <property type="term" value="F:serine-type endopeptidase activity"/>
    <property type="evidence" value="ECO:0007669"/>
    <property type="project" value="InterPro"/>
</dbReference>
<proteinExistence type="inferred from homology"/>
<keyword evidence="4" id="KW-0720">Serine protease</keyword>
<dbReference type="InterPro" id="IPR001254">
    <property type="entry name" value="Trypsin_dom"/>
</dbReference>
<evidence type="ECO:0000256" key="5">
    <source>
        <dbReference type="ARBA" id="ARBA00023157"/>
    </source>
</evidence>
<dbReference type="PANTHER" id="PTHR24276">
    <property type="entry name" value="POLYSERASE-RELATED"/>
    <property type="match status" value="1"/>
</dbReference>
<dbReference type="Gene3D" id="2.40.10.10">
    <property type="entry name" value="Trypsin-like serine proteases"/>
    <property type="match status" value="1"/>
</dbReference>
<keyword evidence="2" id="KW-0645">Protease</keyword>
<dbReference type="Proteomes" id="UP000695007">
    <property type="component" value="Unplaced"/>
</dbReference>
<dbReference type="InterPro" id="IPR043504">
    <property type="entry name" value="Peptidase_S1_PA_chymotrypsin"/>
</dbReference>
<dbReference type="GO" id="GO:0006508">
    <property type="term" value="P:proteolysis"/>
    <property type="evidence" value="ECO:0007669"/>
    <property type="project" value="UniProtKB-KW"/>
</dbReference>
<keyword evidence="7" id="KW-1185">Reference proteome</keyword>
<evidence type="ECO:0000256" key="4">
    <source>
        <dbReference type="ARBA" id="ARBA00022825"/>
    </source>
</evidence>
<reference evidence="8" key="1">
    <citation type="submission" date="2025-08" db="UniProtKB">
        <authorList>
            <consortium name="RefSeq"/>
        </authorList>
    </citation>
    <scope>IDENTIFICATION</scope>
</reference>
<dbReference type="InterPro" id="IPR050430">
    <property type="entry name" value="Peptidase_S1"/>
</dbReference>
<dbReference type="RefSeq" id="XP_011495569.1">
    <property type="nucleotide sequence ID" value="XM_011497267.1"/>
</dbReference>
<dbReference type="InterPro" id="IPR001314">
    <property type="entry name" value="Peptidase_S1A"/>
</dbReference>
<dbReference type="SUPFAM" id="SSF50494">
    <property type="entry name" value="Trypsin-like serine proteases"/>
    <property type="match status" value="1"/>
</dbReference>
<feature type="domain" description="Peptidase S1" evidence="6">
    <location>
        <begin position="28"/>
        <end position="211"/>
    </location>
</feature>
<keyword evidence="3" id="KW-0378">Hydrolase</keyword>
<name>A0AAJ6YCM4_9HYME</name>
<dbReference type="GeneID" id="105360375"/>
<comment type="similarity">
    <text evidence="1">Belongs to the peptidase S1 family.</text>
</comment>
<evidence type="ECO:0000256" key="3">
    <source>
        <dbReference type="ARBA" id="ARBA00022801"/>
    </source>
</evidence>
<dbReference type="KEGG" id="csol:105360375"/>
<dbReference type="InterPro" id="IPR009003">
    <property type="entry name" value="Peptidase_S1_PA"/>
</dbReference>
<dbReference type="PROSITE" id="PS50240">
    <property type="entry name" value="TRYPSIN_DOM"/>
    <property type="match status" value="1"/>
</dbReference>
<sequence>MHVKSFNVFLNLYVLISKYFNFSNTTPIIGENVQQAIESEFPFIVSLVRLSSNYYKPERNYICGGALISPKNVLTAQHCLEEERQIGVVILIGSVNLRQTTRYYIFWWKTYYDWCESRSYPLQFVVNDIAVIRLISEVPETLVPGLITNVSNAIFHGLDAEIVGWGITNNGKHPKIMNKATVNIITIETCEAIIERLHGAKLVVDARFLCSLANPYILMDKVNI</sequence>
<protein>
    <submittedName>
        <fullName evidence="8">Venom serine protease-like</fullName>
    </submittedName>
</protein>
<keyword evidence="5" id="KW-1015">Disulfide bond</keyword>
<accession>A0AAJ6YCM4</accession>
<evidence type="ECO:0000256" key="2">
    <source>
        <dbReference type="ARBA" id="ARBA00022670"/>
    </source>
</evidence>
<dbReference type="PRINTS" id="PR00722">
    <property type="entry name" value="CHYMOTRYPSIN"/>
</dbReference>
<dbReference type="SMART" id="SM00020">
    <property type="entry name" value="Tryp_SPc"/>
    <property type="match status" value="1"/>
</dbReference>
<evidence type="ECO:0000313" key="8">
    <source>
        <dbReference type="RefSeq" id="XP_011495569.1"/>
    </source>
</evidence>
<organism evidence="7 8">
    <name type="scientific">Ceratosolen solmsi marchali</name>
    <dbReference type="NCBI Taxonomy" id="326594"/>
    <lineage>
        <taxon>Eukaryota</taxon>
        <taxon>Metazoa</taxon>
        <taxon>Ecdysozoa</taxon>
        <taxon>Arthropoda</taxon>
        <taxon>Hexapoda</taxon>
        <taxon>Insecta</taxon>
        <taxon>Pterygota</taxon>
        <taxon>Neoptera</taxon>
        <taxon>Endopterygota</taxon>
        <taxon>Hymenoptera</taxon>
        <taxon>Apocrita</taxon>
        <taxon>Proctotrupomorpha</taxon>
        <taxon>Chalcidoidea</taxon>
        <taxon>Agaonidae</taxon>
        <taxon>Agaoninae</taxon>
        <taxon>Ceratosolen</taxon>
    </lineage>
</organism>
<evidence type="ECO:0000259" key="6">
    <source>
        <dbReference type="PROSITE" id="PS50240"/>
    </source>
</evidence>